<dbReference type="PANTHER" id="PTHR28283:SF1">
    <property type="entry name" value="3',5'-CYCLIC-NUCLEOTIDE PHOSPHODIESTERASE 1"/>
    <property type="match status" value="1"/>
</dbReference>
<dbReference type="GO" id="GO:0047555">
    <property type="term" value="F:3',5'-cyclic-GMP phosphodiesterase activity"/>
    <property type="evidence" value="ECO:0007669"/>
    <property type="project" value="TreeGrafter"/>
</dbReference>
<dbReference type="CDD" id="cd07735">
    <property type="entry name" value="class_II_PDE_MBL-fold"/>
    <property type="match status" value="1"/>
</dbReference>
<sequence length="342" mass="36779">MGIVGHSKTTLAVWISILLALGVAGRGAVAADTPVFDVIVLGSGGGMDESNLSAYLLAPAGDSAYVALDAGTLTAGLRRAREAGSLAHFPADAELPPEAVVLRRHVKAYLISHGHLDHVAGMAIGAPDDGAKDILALPATIDVLRDHLFNWQVWPNFADEGAGLLLKKYRYVRLQPGEPRPIAGTGLQVTPFELCHAESGSAAFLLEAQGRYVLYLGDTGPDAVEHCDKLARLWREVAPLVREGRLLGVFMEVSYADPRDAAQLYGHLSPSWLMKELRNLADQVNGEQPTEALRGLKVFATHIKPKLRNGLVVEEEIATQLKALNNLGVEFAVPKQGQRILF</sequence>
<dbReference type="Proteomes" id="UP000824988">
    <property type="component" value="Chromosome"/>
</dbReference>
<dbReference type="Pfam" id="PF02112">
    <property type="entry name" value="PDEase_II"/>
    <property type="match status" value="1"/>
</dbReference>
<organism evidence="3 4">
    <name type="scientific">Methylogaea oryzae</name>
    <dbReference type="NCBI Taxonomy" id="1295382"/>
    <lineage>
        <taxon>Bacteria</taxon>
        <taxon>Pseudomonadati</taxon>
        <taxon>Pseudomonadota</taxon>
        <taxon>Gammaproteobacteria</taxon>
        <taxon>Methylococcales</taxon>
        <taxon>Methylococcaceae</taxon>
        <taxon>Methylogaea</taxon>
    </lineage>
</organism>
<dbReference type="KEGG" id="moz:MoryE10_18750"/>
<evidence type="ECO:0000259" key="2">
    <source>
        <dbReference type="SMART" id="SM00849"/>
    </source>
</evidence>
<dbReference type="AlphaFoldDB" id="A0A8D4VRK5"/>
<dbReference type="GO" id="GO:0006198">
    <property type="term" value="P:cAMP catabolic process"/>
    <property type="evidence" value="ECO:0007669"/>
    <property type="project" value="InterPro"/>
</dbReference>
<protein>
    <submittedName>
        <fullName evidence="3">3',5'-cyclic-nucleotide phosphodiesterase</fullName>
    </submittedName>
</protein>
<keyword evidence="1" id="KW-0378">Hydrolase</keyword>
<name>A0A8D4VRK5_9GAMM</name>
<dbReference type="SMART" id="SM00849">
    <property type="entry name" value="Lactamase_B"/>
    <property type="match status" value="1"/>
</dbReference>
<reference evidence="3" key="1">
    <citation type="submission" date="2019-06" db="EMBL/GenBank/DDBJ databases">
        <title>Complete genome sequence of Methylogaea oryzae strain JCM16910.</title>
        <authorList>
            <person name="Asakawa S."/>
        </authorList>
    </citation>
    <scope>NUCLEOTIDE SEQUENCE</scope>
    <source>
        <strain evidence="3">E10</strain>
    </source>
</reference>
<dbReference type="GO" id="GO:1902660">
    <property type="term" value="P:negative regulation of glucose mediated signaling pathway"/>
    <property type="evidence" value="ECO:0007669"/>
    <property type="project" value="TreeGrafter"/>
</dbReference>
<dbReference type="EMBL" id="AP019782">
    <property type="protein sequence ID" value="BBL71269.1"/>
    <property type="molecule type" value="Genomic_DNA"/>
</dbReference>
<evidence type="ECO:0000313" key="3">
    <source>
        <dbReference type="EMBL" id="BBL71269.1"/>
    </source>
</evidence>
<accession>A0A8D4VRK5</accession>
<dbReference type="InterPro" id="IPR001279">
    <property type="entry name" value="Metallo-B-lactamas"/>
</dbReference>
<dbReference type="GO" id="GO:0004115">
    <property type="term" value="F:3',5'-cyclic-AMP phosphodiesterase activity"/>
    <property type="evidence" value="ECO:0007669"/>
    <property type="project" value="InterPro"/>
</dbReference>
<dbReference type="PANTHER" id="PTHR28283">
    <property type="entry name" value="3',5'-CYCLIC-NUCLEOTIDE PHOSPHODIESTERASE 1"/>
    <property type="match status" value="1"/>
</dbReference>
<evidence type="ECO:0000256" key="1">
    <source>
        <dbReference type="PIRNR" id="PIRNR000962"/>
    </source>
</evidence>
<gene>
    <name evidence="3" type="ORF">MoryE10_18750</name>
</gene>
<keyword evidence="4" id="KW-1185">Reference proteome</keyword>
<dbReference type="InterPro" id="IPR000396">
    <property type="entry name" value="Pdiesterase2"/>
</dbReference>
<evidence type="ECO:0000313" key="4">
    <source>
        <dbReference type="Proteomes" id="UP000824988"/>
    </source>
</evidence>
<dbReference type="PIRSF" id="PIRSF000962">
    <property type="entry name" value="Cyc_nuc_PDEase"/>
    <property type="match status" value="1"/>
</dbReference>
<proteinExistence type="inferred from homology"/>
<comment type="similarity">
    <text evidence="1">Belongs to the cyclic nucleotide phosphodiesterase class-II family.</text>
</comment>
<feature type="domain" description="Metallo-beta-lactamase" evidence="2">
    <location>
        <begin position="51"/>
        <end position="245"/>
    </location>
</feature>
<keyword evidence="1" id="KW-0114">cAMP</keyword>